<organism evidence="2 3">
    <name type="scientific">Microbacterium testaceum</name>
    <name type="common">Aureobacterium testaceum</name>
    <name type="synonym">Brevibacterium testaceum</name>
    <dbReference type="NCBI Taxonomy" id="2033"/>
    <lineage>
        <taxon>Bacteria</taxon>
        <taxon>Bacillati</taxon>
        <taxon>Actinomycetota</taxon>
        <taxon>Actinomycetes</taxon>
        <taxon>Micrococcales</taxon>
        <taxon>Microbacteriaceae</taxon>
        <taxon>Microbacterium</taxon>
    </lineage>
</organism>
<dbReference type="InterPro" id="IPR007438">
    <property type="entry name" value="DUF488"/>
</dbReference>
<evidence type="ECO:0000313" key="2">
    <source>
        <dbReference type="EMBL" id="PVE62153.1"/>
    </source>
</evidence>
<evidence type="ECO:0000256" key="1">
    <source>
        <dbReference type="SAM" id="MobiDB-lite"/>
    </source>
</evidence>
<sequence length="151" mass="16325">MWTASGGITGVGYEGKTLEALIKDLQALGITTLVDVRLNAISRKRGFSKRALGAALEEAGISYQHRRELGNPRENRAGFAEESRTDAGRAARERYTDSLSGAGAASAIDELAELAGRERIALLCFEASELHCHRRETLAAIRARLEELVSA</sequence>
<evidence type="ECO:0000313" key="3">
    <source>
        <dbReference type="Proteomes" id="UP000244649"/>
    </source>
</evidence>
<comment type="caution">
    <text evidence="2">The sequence shown here is derived from an EMBL/GenBank/DDBJ whole genome shotgun (WGS) entry which is preliminary data.</text>
</comment>
<dbReference type="EMBL" id="QDFT01000059">
    <property type="protein sequence ID" value="PVE62153.1"/>
    <property type="molecule type" value="Genomic_DNA"/>
</dbReference>
<evidence type="ECO:0008006" key="4">
    <source>
        <dbReference type="Google" id="ProtNLM"/>
    </source>
</evidence>
<dbReference type="PANTHER" id="PTHR39337:SF1">
    <property type="entry name" value="BLR5642 PROTEIN"/>
    <property type="match status" value="1"/>
</dbReference>
<accession>A0A2T7VZC0</accession>
<dbReference type="PANTHER" id="PTHR39337">
    <property type="entry name" value="BLR5642 PROTEIN"/>
    <property type="match status" value="1"/>
</dbReference>
<dbReference type="RefSeq" id="WP_116538523.1">
    <property type="nucleotide sequence ID" value="NZ_QDFT01000059.1"/>
</dbReference>
<gene>
    <name evidence="2" type="ORF">DC432_14790</name>
</gene>
<protein>
    <recommendedName>
        <fullName evidence="4">DUF488 domain-containing protein</fullName>
    </recommendedName>
</protein>
<dbReference type="AlphaFoldDB" id="A0A2T7VZC0"/>
<feature type="region of interest" description="Disordered" evidence="1">
    <location>
        <begin position="68"/>
        <end position="87"/>
    </location>
</feature>
<proteinExistence type="predicted"/>
<dbReference type="Pfam" id="PF04343">
    <property type="entry name" value="DUF488"/>
    <property type="match status" value="1"/>
</dbReference>
<name>A0A2T7VZC0_MICTE</name>
<dbReference type="Proteomes" id="UP000244649">
    <property type="component" value="Unassembled WGS sequence"/>
</dbReference>
<reference evidence="2 3" key="1">
    <citation type="submission" date="2018-04" db="EMBL/GenBank/DDBJ databases">
        <authorList>
            <person name="Go L.Y."/>
            <person name="Mitchell J.A."/>
        </authorList>
    </citation>
    <scope>NUCLEOTIDE SEQUENCE [LARGE SCALE GENOMIC DNA]</scope>
    <source>
        <strain evidence="2 3">TPD7010</strain>
    </source>
</reference>